<sequence length="116" mass="12736">MQAKARTGLRRIRKGAAHRAQRAFFAAGQSCGLTSRLTTRCTIGPNRRMTVKAIGQQKLHDAIQLPNVLGPNPIAFTVAIPVTIRDIRPDMIRLNTAREYWAGIITGVLLVEASTM</sequence>
<comment type="caution">
    <text evidence="1">The sequence shown here is derived from an EMBL/GenBank/DDBJ whole genome shotgun (WGS) entry which is preliminary data.</text>
</comment>
<dbReference type="Proteomes" id="UP000053690">
    <property type="component" value="Unassembled WGS sequence"/>
</dbReference>
<dbReference type="AlphaFoldDB" id="A0A0X3TT53"/>
<dbReference type="STRING" id="1685378.AVO44_11090"/>
<accession>A0A0X3TT53</accession>
<protein>
    <submittedName>
        <fullName evidence="1">Uncharacterized protein</fullName>
    </submittedName>
</protein>
<reference evidence="2" key="1">
    <citation type="submission" date="2015-12" db="EMBL/GenBank/DDBJ databases">
        <authorList>
            <person name="Zhang G."/>
            <person name="Stingl U."/>
        </authorList>
    </citation>
    <scope>NUCLEOTIDE SEQUENCE [LARGE SCALE GENOMIC DNA]</scope>
    <source>
        <strain evidence="2">ZGT108</strain>
    </source>
</reference>
<name>A0A0X3TT53_9RHOB</name>
<keyword evidence="2" id="KW-1185">Reference proteome</keyword>
<evidence type="ECO:0000313" key="2">
    <source>
        <dbReference type="Proteomes" id="UP000053690"/>
    </source>
</evidence>
<dbReference type="EMBL" id="LQBP01000005">
    <property type="protein sequence ID" value="KUJ78923.1"/>
    <property type="molecule type" value="Genomic_DNA"/>
</dbReference>
<gene>
    <name evidence="1" type="ORF">AVO44_11090</name>
</gene>
<organism evidence="1 2">
    <name type="scientific">Ruegeria profundi</name>
    <dbReference type="NCBI Taxonomy" id="1685378"/>
    <lineage>
        <taxon>Bacteria</taxon>
        <taxon>Pseudomonadati</taxon>
        <taxon>Pseudomonadota</taxon>
        <taxon>Alphaproteobacteria</taxon>
        <taxon>Rhodobacterales</taxon>
        <taxon>Roseobacteraceae</taxon>
        <taxon>Ruegeria</taxon>
    </lineage>
</organism>
<proteinExistence type="predicted"/>
<evidence type="ECO:0000313" key="1">
    <source>
        <dbReference type="EMBL" id="KUJ78923.1"/>
    </source>
</evidence>